<dbReference type="Gene3D" id="3.40.630.30">
    <property type="match status" value="1"/>
</dbReference>
<feature type="region of interest" description="Disordered" evidence="1">
    <location>
        <begin position="28"/>
        <end position="50"/>
    </location>
</feature>
<reference evidence="4" key="1">
    <citation type="journal article" date="2023" name="Mol. Phylogenet. Evol.">
        <title>Genome-scale phylogeny and comparative genomics of the fungal order Sordariales.</title>
        <authorList>
            <person name="Hensen N."/>
            <person name="Bonometti L."/>
            <person name="Westerberg I."/>
            <person name="Brannstrom I.O."/>
            <person name="Guillou S."/>
            <person name="Cros-Aarteil S."/>
            <person name="Calhoun S."/>
            <person name="Haridas S."/>
            <person name="Kuo A."/>
            <person name="Mondo S."/>
            <person name="Pangilinan J."/>
            <person name="Riley R."/>
            <person name="LaButti K."/>
            <person name="Andreopoulos B."/>
            <person name="Lipzen A."/>
            <person name="Chen C."/>
            <person name="Yan M."/>
            <person name="Daum C."/>
            <person name="Ng V."/>
            <person name="Clum A."/>
            <person name="Steindorff A."/>
            <person name="Ohm R.A."/>
            <person name="Martin F."/>
            <person name="Silar P."/>
            <person name="Natvig D.O."/>
            <person name="Lalanne C."/>
            <person name="Gautier V."/>
            <person name="Ament-Velasquez S.L."/>
            <person name="Kruys A."/>
            <person name="Hutchinson M.I."/>
            <person name="Powell A.J."/>
            <person name="Barry K."/>
            <person name="Miller A.N."/>
            <person name="Grigoriev I.V."/>
            <person name="Debuchy R."/>
            <person name="Gladieux P."/>
            <person name="Hiltunen Thoren M."/>
            <person name="Johannesson H."/>
        </authorList>
    </citation>
    <scope>NUCLEOTIDE SEQUENCE [LARGE SCALE GENOMIC DNA]</scope>
    <source>
        <strain evidence="4">CBS 340.73</strain>
    </source>
</reference>
<dbReference type="InterPro" id="IPR052523">
    <property type="entry name" value="Trichothecene_AcTrans"/>
</dbReference>
<feature type="compositionally biased region" description="Low complexity" evidence="1">
    <location>
        <begin position="28"/>
        <end position="47"/>
    </location>
</feature>
<organism evidence="3 4">
    <name type="scientific">Diplogelasinospora grovesii</name>
    <dbReference type="NCBI Taxonomy" id="303347"/>
    <lineage>
        <taxon>Eukaryota</taxon>
        <taxon>Fungi</taxon>
        <taxon>Dikarya</taxon>
        <taxon>Ascomycota</taxon>
        <taxon>Pezizomycotina</taxon>
        <taxon>Sordariomycetes</taxon>
        <taxon>Sordariomycetidae</taxon>
        <taxon>Sordariales</taxon>
        <taxon>Diplogelasinosporaceae</taxon>
        <taxon>Diplogelasinospora</taxon>
    </lineage>
</organism>
<dbReference type="CDD" id="cd04301">
    <property type="entry name" value="NAT_SF"/>
    <property type="match status" value="1"/>
</dbReference>
<dbReference type="AlphaFoldDB" id="A0AAN6NFN0"/>
<keyword evidence="4" id="KW-1185">Reference proteome</keyword>
<dbReference type="GO" id="GO:0016747">
    <property type="term" value="F:acyltransferase activity, transferring groups other than amino-acyl groups"/>
    <property type="evidence" value="ECO:0007669"/>
    <property type="project" value="InterPro"/>
</dbReference>
<protein>
    <submittedName>
        <fullName evidence="3">Acetyltransferase</fullName>
    </submittedName>
</protein>
<dbReference type="SUPFAM" id="SSF55729">
    <property type="entry name" value="Acyl-CoA N-acyltransferases (Nat)"/>
    <property type="match status" value="1"/>
</dbReference>
<sequence length="322" mass="35763">MTIGHARGRDAKVTLSVALTTTTTTTTATTATATKRSSGSSSSQRTSLIPPRWESSVRTVGMSECREAALSLAHAFAGDAYAQYLVDDADPSPPASVPPPPSGESSAEDRWKLHVDIMTYAVAAHCLNGLVTTIGPDYDSVALWLPPGRDLDGWWTTLRSGMWRLYFQLSAEGRRRYYDEILPLLHDTKEQVLGSSRSRSAWYLVYLGTKPNSQGRGYARRLLEDMIQRADAENRPMYLESSALANNAYYEKFGFEVKRDVELRRGAVPVRLSIMVREPQPPHQPQLIERKVAAVASHHHTTTTNTTNTKNRTNKIQLVKMG</sequence>
<dbReference type="Proteomes" id="UP001303473">
    <property type="component" value="Unassembled WGS sequence"/>
</dbReference>
<evidence type="ECO:0000259" key="2">
    <source>
        <dbReference type="PROSITE" id="PS51186"/>
    </source>
</evidence>
<dbReference type="InterPro" id="IPR016181">
    <property type="entry name" value="Acyl_CoA_acyltransferase"/>
</dbReference>
<comment type="caution">
    <text evidence="3">The sequence shown here is derived from an EMBL/GenBank/DDBJ whole genome shotgun (WGS) entry which is preliminary data.</text>
</comment>
<feature type="compositionally biased region" description="Pro residues" evidence="1">
    <location>
        <begin position="91"/>
        <end position="102"/>
    </location>
</feature>
<feature type="region of interest" description="Disordered" evidence="1">
    <location>
        <begin position="88"/>
        <end position="108"/>
    </location>
</feature>
<evidence type="ECO:0000256" key="1">
    <source>
        <dbReference type="SAM" id="MobiDB-lite"/>
    </source>
</evidence>
<dbReference type="PROSITE" id="PS51186">
    <property type="entry name" value="GNAT"/>
    <property type="match status" value="1"/>
</dbReference>
<proteinExistence type="predicted"/>
<dbReference type="Pfam" id="PF13673">
    <property type="entry name" value="Acetyltransf_10"/>
    <property type="match status" value="1"/>
</dbReference>
<evidence type="ECO:0000313" key="4">
    <source>
        <dbReference type="Proteomes" id="UP001303473"/>
    </source>
</evidence>
<accession>A0AAN6NFN0</accession>
<gene>
    <name evidence="3" type="ORF">QBC46DRAFT_250880</name>
</gene>
<name>A0AAN6NFN0_9PEZI</name>
<evidence type="ECO:0000313" key="3">
    <source>
        <dbReference type="EMBL" id="KAK3944911.1"/>
    </source>
</evidence>
<dbReference type="InterPro" id="IPR000182">
    <property type="entry name" value="GNAT_dom"/>
</dbReference>
<dbReference type="PANTHER" id="PTHR42791:SF1">
    <property type="entry name" value="N-ACETYLTRANSFERASE DOMAIN-CONTAINING PROTEIN"/>
    <property type="match status" value="1"/>
</dbReference>
<dbReference type="EMBL" id="MU853757">
    <property type="protein sequence ID" value="KAK3944911.1"/>
    <property type="molecule type" value="Genomic_DNA"/>
</dbReference>
<dbReference type="PANTHER" id="PTHR42791">
    <property type="entry name" value="GNAT FAMILY ACETYLTRANSFERASE"/>
    <property type="match status" value="1"/>
</dbReference>
<feature type="domain" description="N-acetyltransferase" evidence="2">
    <location>
        <begin position="141"/>
        <end position="277"/>
    </location>
</feature>